<name>A0A347U5N3_9BACT</name>
<evidence type="ECO:0000313" key="10">
    <source>
        <dbReference type="EMBL" id="RXI32518.1"/>
    </source>
</evidence>
<dbReference type="AlphaFoldDB" id="A0A347U5N3"/>
<sequence length="257" mass="28349">MDTLSYQDQTIITRGIIKAAVLMSEFGAESILIEQTAQRLGKALGVDSVEISLIPSAIVLTTLYNNQSVTTTRRVHHKPINMSIVCEIQKIVIDIEKYEHDIEYLDEILKNLKPNYYDRWLVVFMVGIACASFAYLQGSDINAFFITFLASSTAMFVRQELAKRKFVLIITFGVTAFVATMIASISQIAGVSATPNIALASSVLLLAPGFAFVNSFLDSLKGYLMMGWGRWMDGVLLTIATSIGIIIAMAILNMKGW</sequence>
<gene>
    <name evidence="9" type="ORF">AELL_0469</name>
    <name evidence="10" type="ORF">CP962_02620</name>
</gene>
<keyword evidence="3 7" id="KW-0812">Transmembrane</keyword>
<dbReference type="Proteomes" id="UP000290588">
    <property type="component" value="Unassembled WGS sequence"/>
</dbReference>
<reference evidence="10 12" key="1">
    <citation type="submission" date="2017-09" db="EMBL/GenBank/DDBJ databases">
        <title>Genomics of the genus Arcobacter.</title>
        <authorList>
            <person name="Perez-Cataluna A."/>
            <person name="Figueras M.J."/>
            <person name="Salas-Masso N."/>
        </authorList>
    </citation>
    <scope>NUCLEOTIDE SEQUENCE [LARGE SCALE GENOMIC DNA]</scope>
    <source>
        <strain evidence="10 12">CECT 7837</strain>
    </source>
</reference>
<dbReference type="PANTHER" id="PTHR34390">
    <property type="entry name" value="UPF0442 PROTEIN YJJB-RELATED"/>
    <property type="match status" value="1"/>
</dbReference>
<comment type="similarity">
    <text evidence="6">Belongs to the ThrE exporter (TC 2.A.79) family.</text>
</comment>
<organism evidence="10 12">
    <name type="scientific">Arcobacter ellisii</name>
    <dbReference type="NCBI Taxonomy" id="913109"/>
    <lineage>
        <taxon>Bacteria</taxon>
        <taxon>Pseudomonadati</taxon>
        <taxon>Campylobacterota</taxon>
        <taxon>Epsilonproteobacteria</taxon>
        <taxon>Campylobacterales</taxon>
        <taxon>Arcobacteraceae</taxon>
        <taxon>Arcobacter</taxon>
    </lineage>
</organism>
<keyword evidence="2" id="KW-1003">Cell membrane</keyword>
<accession>A0A347U5N3</accession>
<evidence type="ECO:0000313" key="11">
    <source>
        <dbReference type="Proteomes" id="UP000262582"/>
    </source>
</evidence>
<dbReference type="Proteomes" id="UP000262582">
    <property type="component" value="Chromosome"/>
</dbReference>
<feature type="transmembrane region" description="Helical" evidence="7">
    <location>
        <begin position="229"/>
        <end position="252"/>
    </location>
</feature>
<dbReference type="GO" id="GO:0015744">
    <property type="term" value="P:succinate transport"/>
    <property type="evidence" value="ECO:0007669"/>
    <property type="project" value="TreeGrafter"/>
</dbReference>
<evidence type="ECO:0000313" key="9">
    <source>
        <dbReference type="EMBL" id="AXX94161.1"/>
    </source>
</evidence>
<comment type="subcellular location">
    <subcellularLocation>
        <location evidence="1">Cell membrane</location>
        <topology evidence="1">Multi-pass membrane protein</topology>
    </subcellularLocation>
</comment>
<keyword evidence="4 7" id="KW-1133">Transmembrane helix</keyword>
<evidence type="ECO:0000256" key="4">
    <source>
        <dbReference type="ARBA" id="ARBA00022989"/>
    </source>
</evidence>
<feature type="transmembrane region" description="Helical" evidence="7">
    <location>
        <begin position="116"/>
        <end position="135"/>
    </location>
</feature>
<keyword evidence="11" id="KW-1185">Reference proteome</keyword>
<dbReference type="InterPro" id="IPR010619">
    <property type="entry name" value="ThrE-like_N"/>
</dbReference>
<evidence type="ECO:0000313" key="12">
    <source>
        <dbReference type="Proteomes" id="UP000290588"/>
    </source>
</evidence>
<evidence type="ECO:0000256" key="7">
    <source>
        <dbReference type="SAM" id="Phobius"/>
    </source>
</evidence>
<dbReference type="Pfam" id="PF06738">
    <property type="entry name" value="ThrE"/>
    <property type="match status" value="1"/>
</dbReference>
<evidence type="ECO:0000256" key="1">
    <source>
        <dbReference type="ARBA" id="ARBA00004651"/>
    </source>
</evidence>
<evidence type="ECO:0000256" key="6">
    <source>
        <dbReference type="ARBA" id="ARBA00034125"/>
    </source>
</evidence>
<evidence type="ECO:0000256" key="2">
    <source>
        <dbReference type="ARBA" id="ARBA00022475"/>
    </source>
</evidence>
<dbReference type="EMBL" id="NXIG01000002">
    <property type="protein sequence ID" value="RXI32518.1"/>
    <property type="molecule type" value="Genomic_DNA"/>
</dbReference>
<dbReference type="GO" id="GO:0022857">
    <property type="term" value="F:transmembrane transporter activity"/>
    <property type="evidence" value="ECO:0007669"/>
    <property type="project" value="InterPro"/>
</dbReference>
<keyword evidence="5 7" id="KW-0472">Membrane</keyword>
<evidence type="ECO:0000256" key="3">
    <source>
        <dbReference type="ARBA" id="ARBA00022692"/>
    </source>
</evidence>
<evidence type="ECO:0000259" key="8">
    <source>
        <dbReference type="Pfam" id="PF06738"/>
    </source>
</evidence>
<protein>
    <submittedName>
        <fullName evidence="9">Threonine/serine exporter, ThrE family (DUF1212 domain)</fullName>
    </submittedName>
</protein>
<dbReference type="GO" id="GO:0005886">
    <property type="term" value="C:plasma membrane"/>
    <property type="evidence" value="ECO:0007669"/>
    <property type="project" value="UniProtKB-SubCell"/>
</dbReference>
<dbReference type="RefSeq" id="WP_118916401.1">
    <property type="nucleotide sequence ID" value="NZ_CP032097.1"/>
</dbReference>
<evidence type="ECO:0000256" key="5">
    <source>
        <dbReference type="ARBA" id="ARBA00023136"/>
    </source>
</evidence>
<dbReference type="PANTHER" id="PTHR34390:SF2">
    <property type="entry name" value="SUCCINATE TRANSPORTER SUBUNIT YJJP-RELATED"/>
    <property type="match status" value="1"/>
</dbReference>
<proteinExistence type="inferred from homology"/>
<reference evidence="9 11" key="2">
    <citation type="submission" date="2018-08" db="EMBL/GenBank/DDBJ databases">
        <title>Complete genome of the Arcobacter ellisii type strain LMG 26155.</title>
        <authorList>
            <person name="Miller W.G."/>
            <person name="Yee E."/>
            <person name="Bono J.L."/>
        </authorList>
    </citation>
    <scope>NUCLEOTIDE SEQUENCE [LARGE SCALE GENOMIC DNA]</scope>
    <source>
        <strain evidence="9 11">LMG 26155</strain>
    </source>
</reference>
<dbReference type="EMBL" id="CP032097">
    <property type="protein sequence ID" value="AXX94161.1"/>
    <property type="molecule type" value="Genomic_DNA"/>
</dbReference>
<dbReference type="KEGG" id="aell:AELL_0469"/>
<feature type="transmembrane region" description="Helical" evidence="7">
    <location>
        <begin position="197"/>
        <end position="217"/>
    </location>
</feature>
<dbReference type="InterPro" id="IPR050539">
    <property type="entry name" value="ThrE_Dicarb/AminoAcid_Exp"/>
</dbReference>
<dbReference type="OrthoDB" id="9813917at2"/>
<feature type="transmembrane region" description="Helical" evidence="7">
    <location>
        <begin position="166"/>
        <end position="185"/>
    </location>
</feature>
<feature type="domain" description="Threonine/serine exporter-like N-terminal" evidence="8">
    <location>
        <begin position="16"/>
        <end position="251"/>
    </location>
</feature>